<comment type="caution">
    <text evidence="4">The sequence shown here is derived from an EMBL/GenBank/DDBJ whole genome shotgun (WGS) entry which is preliminary data.</text>
</comment>
<evidence type="ECO:0000313" key="5">
    <source>
        <dbReference type="Proteomes" id="UP000828390"/>
    </source>
</evidence>
<name>A0A9D4HW81_DREPO</name>
<dbReference type="PANTHER" id="PTHR14187">
    <property type="entry name" value="ALPHA KINASE/ELONGATION FACTOR 2 KINASE"/>
    <property type="match status" value="1"/>
</dbReference>
<dbReference type="SUPFAM" id="SSF53067">
    <property type="entry name" value="Actin-like ATPase domain"/>
    <property type="match status" value="2"/>
</dbReference>
<dbReference type="AlphaFoldDB" id="A0A9D4HW81"/>
<reference evidence="4" key="2">
    <citation type="submission" date="2020-11" db="EMBL/GenBank/DDBJ databases">
        <authorList>
            <person name="McCartney M.A."/>
            <person name="Auch B."/>
            <person name="Kono T."/>
            <person name="Mallez S."/>
            <person name="Becker A."/>
            <person name="Gohl D.M."/>
            <person name="Silverstein K.A.T."/>
            <person name="Koren S."/>
            <person name="Bechman K.B."/>
            <person name="Herman A."/>
            <person name="Abrahante J.E."/>
            <person name="Garbe J."/>
        </authorList>
    </citation>
    <scope>NUCLEOTIDE SEQUENCE</scope>
    <source>
        <strain evidence="4">Duluth1</strain>
        <tissue evidence="4">Whole animal</tissue>
    </source>
</reference>
<keyword evidence="3" id="KW-0067">ATP-binding</keyword>
<dbReference type="Proteomes" id="UP000828390">
    <property type="component" value="Unassembled WGS sequence"/>
</dbReference>
<dbReference type="GO" id="GO:0140662">
    <property type="term" value="F:ATP-dependent protein folding chaperone"/>
    <property type="evidence" value="ECO:0007669"/>
    <property type="project" value="InterPro"/>
</dbReference>
<evidence type="ECO:0000313" key="4">
    <source>
        <dbReference type="EMBL" id="KAH3735129.1"/>
    </source>
</evidence>
<keyword evidence="2" id="KW-0547">Nucleotide-binding</keyword>
<accession>A0A9D4HW81</accession>
<proteinExistence type="inferred from homology"/>
<keyword evidence="5" id="KW-1185">Reference proteome</keyword>
<organism evidence="4 5">
    <name type="scientific">Dreissena polymorpha</name>
    <name type="common">Zebra mussel</name>
    <name type="synonym">Mytilus polymorpha</name>
    <dbReference type="NCBI Taxonomy" id="45954"/>
    <lineage>
        <taxon>Eukaryota</taxon>
        <taxon>Metazoa</taxon>
        <taxon>Spiralia</taxon>
        <taxon>Lophotrochozoa</taxon>
        <taxon>Mollusca</taxon>
        <taxon>Bivalvia</taxon>
        <taxon>Autobranchia</taxon>
        <taxon>Heteroconchia</taxon>
        <taxon>Euheterodonta</taxon>
        <taxon>Imparidentia</taxon>
        <taxon>Neoheterodontei</taxon>
        <taxon>Myida</taxon>
        <taxon>Dreissenoidea</taxon>
        <taxon>Dreissenidae</taxon>
        <taxon>Dreissena</taxon>
    </lineage>
</organism>
<gene>
    <name evidence="4" type="ORF">DPMN_041591</name>
</gene>
<reference evidence="4" key="1">
    <citation type="journal article" date="2019" name="bioRxiv">
        <title>The Genome of the Zebra Mussel, Dreissena polymorpha: A Resource for Invasive Species Research.</title>
        <authorList>
            <person name="McCartney M.A."/>
            <person name="Auch B."/>
            <person name="Kono T."/>
            <person name="Mallez S."/>
            <person name="Zhang Y."/>
            <person name="Obille A."/>
            <person name="Becker A."/>
            <person name="Abrahante J.E."/>
            <person name="Garbe J."/>
            <person name="Badalamenti J.P."/>
            <person name="Herman A."/>
            <person name="Mangelson H."/>
            <person name="Liachko I."/>
            <person name="Sullivan S."/>
            <person name="Sone E.D."/>
            <person name="Koren S."/>
            <person name="Silverstein K.A.T."/>
            <person name="Beckman K.B."/>
            <person name="Gohl D.M."/>
        </authorList>
    </citation>
    <scope>NUCLEOTIDE SEQUENCE</scope>
    <source>
        <strain evidence="4">Duluth1</strain>
        <tissue evidence="4">Whole animal</tissue>
    </source>
</reference>
<evidence type="ECO:0000256" key="3">
    <source>
        <dbReference type="ARBA" id="ARBA00022840"/>
    </source>
</evidence>
<protein>
    <submittedName>
        <fullName evidence="4">Uncharacterized protein</fullName>
    </submittedName>
</protein>
<sequence>MATRNSLLMAAIDFGTTYSGIAFSFKHEFDTDPNKMSTMKWSGSKLMSLKGPTCVLIKPDGKTFDKFGFEAETKYSELSENGDHKKWFYFQRFKMMLWGKPIHKDTMLDDECGKSLPARTVFSLSIRFMMDSLTNMSQQQVSGLDASDIHWVLTVPAIWDDSAKQFMRLAAHEAGISPEKLTIALEPEAASIYCRHLPVEKDGGSDISSFRSGTKYLVLDAGGGTIDITVHEVVFGGELKELYKATGGAWGGTVVDKAFLDFMGELIGKDILDKFKTAHMEDYIELLRDFEVKKRETDLKSEGKVTMRIPVAISDLLKAKGQELKHIIQNYPHANKISLVGEKLRLDYDIFRSFFKESVDNILQHLSSLFLKRETSGVNTILMVGGYSESPLLREAVQNKFPSMKIIVPQDAGLAVLKGAVIFGHCPTSIKERVSKYTYGFQTTYPFDEAKHPLEKRKLYDSGIGCIDIFHVMVRSGQTLTVGENQYVSEVSNSNADQTVAPLPLFCTTQHDVTFVTEDGCKKIGSLNVPLSGSGLNRFVIVRVMFGGTEIIVECEEKSTGRVTKTSIDFLM</sequence>
<dbReference type="EMBL" id="JAIWYP010000011">
    <property type="protein sequence ID" value="KAH3735129.1"/>
    <property type="molecule type" value="Genomic_DNA"/>
</dbReference>
<dbReference type="Pfam" id="PF00012">
    <property type="entry name" value="HSP70"/>
    <property type="match status" value="1"/>
</dbReference>
<dbReference type="Gene3D" id="3.30.420.40">
    <property type="match status" value="2"/>
</dbReference>
<dbReference type="CDD" id="cd10229">
    <property type="entry name" value="ASKHA_NBD_HSP70_HSPA12"/>
    <property type="match status" value="1"/>
</dbReference>
<dbReference type="GO" id="GO:0005524">
    <property type="term" value="F:ATP binding"/>
    <property type="evidence" value="ECO:0007669"/>
    <property type="project" value="UniProtKB-KW"/>
</dbReference>
<evidence type="ECO:0000256" key="1">
    <source>
        <dbReference type="ARBA" id="ARBA00007381"/>
    </source>
</evidence>
<evidence type="ECO:0000256" key="2">
    <source>
        <dbReference type="ARBA" id="ARBA00022741"/>
    </source>
</evidence>
<dbReference type="InterPro" id="IPR013126">
    <property type="entry name" value="Hsp_70_fam"/>
</dbReference>
<dbReference type="PANTHER" id="PTHR14187:SF5">
    <property type="entry name" value="HEAT SHOCK 70 KDA PROTEIN 12A"/>
    <property type="match status" value="1"/>
</dbReference>
<comment type="similarity">
    <text evidence="1">Belongs to the heat shock protein 70 family.</text>
</comment>
<dbReference type="InterPro" id="IPR043129">
    <property type="entry name" value="ATPase_NBD"/>
</dbReference>